<reference evidence="1" key="2">
    <citation type="submission" date="2025-09" db="UniProtKB">
        <authorList>
            <consortium name="EnsemblPlants"/>
        </authorList>
    </citation>
    <scope>IDENTIFICATION</scope>
</reference>
<organism evidence="1 2">
    <name type="scientific">Avena sativa</name>
    <name type="common">Oat</name>
    <dbReference type="NCBI Taxonomy" id="4498"/>
    <lineage>
        <taxon>Eukaryota</taxon>
        <taxon>Viridiplantae</taxon>
        <taxon>Streptophyta</taxon>
        <taxon>Embryophyta</taxon>
        <taxon>Tracheophyta</taxon>
        <taxon>Spermatophyta</taxon>
        <taxon>Magnoliopsida</taxon>
        <taxon>Liliopsida</taxon>
        <taxon>Poales</taxon>
        <taxon>Poaceae</taxon>
        <taxon>BOP clade</taxon>
        <taxon>Pooideae</taxon>
        <taxon>Poodae</taxon>
        <taxon>Poeae</taxon>
        <taxon>Poeae Chloroplast Group 1 (Aveneae type)</taxon>
        <taxon>Aveninae</taxon>
        <taxon>Avena</taxon>
    </lineage>
</organism>
<dbReference type="Proteomes" id="UP001732700">
    <property type="component" value="Chromosome 4A"/>
</dbReference>
<sequence>MAIMHHLLLVVVLLIASTLHAASSVTTNSAVDATSATAYDILEQNNLPRGLLPLGVKSYVLRQGAIEVTLPGLCDFNVTLAGQQYIIRYDPTVGGLIRPGSLTQVYGARIQLAFDFLAFDQVDRVGDQISLHGGDNKFFKNKSFPVSNFAQSHKCNK</sequence>
<name>A0ACD5WDH0_AVESA</name>
<reference evidence="1" key="1">
    <citation type="submission" date="2021-05" db="EMBL/GenBank/DDBJ databases">
        <authorList>
            <person name="Scholz U."/>
            <person name="Mascher M."/>
            <person name="Fiebig A."/>
        </authorList>
    </citation>
    <scope>NUCLEOTIDE SEQUENCE [LARGE SCALE GENOMIC DNA]</scope>
</reference>
<accession>A0ACD5WDH0</accession>
<protein>
    <submittedName>
        <fullName evidence="1">Uncharacterized protein</fullName>
    </submittedName>
</protein>
<dbReference type="EnsemblPlants" id="AVESA.00010b.r2.4AG0622000.1">
    <property type="protein sequence ID" value="AVESA.00010b.r2.4AG0622000.1.CDS.1"/>
    <property type="gene ID" value="AVESA.00010b.r2.4AG0622000"/>
</dbReference>
<keyword evidence="2" id="KW-1185">Reference proteome</keyword>
<evidence type="ECO:0000313" key="2">
    <source>
        <dbReference type="Proteomes" id="UP001732700"/>
    </source>
</evidence>
<evidence type="ECO:0000313" key="1">
    <source>
        <dbReference type="EnsemblPlants" id="AVESA.00010b.r2.4AG0622000.1.CDS.1"/>
    </source>
</evidence>
<proteinExistence type="predicted"/>